<organism evidence="1">
    <name type="scientific">marine sediment metagenome</name>
    <dbReference type="NCBI Taxonomy" id="412755"/>
    <lineage>
        <taxon>unclassified sequences</taxon>
        <taxon>metagenomes</taxon>
        <taxon>ecological metagenomes</taxon>
    </lineage>
</organism>
<comment type="caution">
    <text evidence="1">The sequence shown here is derived from an EMBL/GenBank/DDBJ whole genome shotgun (WGS) entry which is preliminary data.</text>
</comment>
<sequence>EIIEDCTGALDGRFTVDDPVFSPYGFGQVNIFELPANTVEEDSAKPS</sequence>
<reference evidence="1" key="1">
    <citation type="journal article" date="2014" name="Front. Microbiol.">
        <title>High frequency of phylogenetically diverse reductive dehalogenase-homologous genes in deep subseafloor sedimentary metagenomes.</title>
        <authorList>
            <person name="Kawai M."/>
            <person name="Futagami T."/>
            <person name="Toyoda A."/>
            <person name="Takaki Y."/>
            <person name="Nishi S."/>
            <person name="Hori S."/>
            <person name="Arai W."/>
            <person name="Tsubouchi T."/>
            <person name="Morono Y."/>
            <person name="Uchiyama I."/>
            <person name="Ito T."/>
            <person name="Fujiyama A."/>
            <person name="Inagaki F."/>
            <person name="Takami H."/>
        </authorList>
    </citation>
    <scope>NUCLEOTIDE SEQUENCE</scope>
    <source>
        <strain evidence="1">Expedition CK06-06</strain>
    </source>
</reference>
<dbReference type="AlphaFoldDB" id="X1RBK3"/>
<proteinExistence type="predicted"/>
<feature type="non-terminal residue" evidence="1">
    <location>
        <position position="1"/>
    </location>
</feature>
<evidence type="ECO:0000313" key="1">
    <source>
        <dbReference type="EMBL" id="GAI78132.1"/>
    </source>
</evidence>
<dbReference type="EMBL" id="BARW01013276">
    <property type="protein sequence ID" value="GAI78132.1"/>
    <property type="molecule type" value="Genomic_DNA"/>
</dbReference>
<name>X1RBK3_9ZZZZ</name>
<gene>
    <name evidence="1" type="ORF">S12H4_24450</name>
</gene>
<accession>X1RBK3</accession>
<protein>
    <submittedName>
        <fullName evidence="1">Uncharacterized protein</fullName>
    </submittedName>
</protein>